<reference evidence="1 2" key="1">
    <citation type="submission" date="2018-06" db="EMBL/GenBank/DDBJ databases">
        <title>Comparative genomics reveals the genomic features of Rhizophagus irregularis, R. cerebriforme, R. diaphanum and Gigaspora rosea, and their symbiotic lifestyle signature.</title>
        <authorList>
            <person name="Morin E."/>
            <person name="San Clemente H."/>
            <person name="Chen E.C.H."/>
            <person name="De La Providencia I."/>
            <person name="Hainaut M."/>
            <person name="Kuo A."/>
            <person name="Kohler A."/>
            <person name="Murat C."/>
            <person name="Tang N."/>
            <person name="Roy S."/>
            <person name="Loubradou J."/>
            <person name="Henrissat B."/>
            <person name="Grigoriev I.V."/>
            <person name="Corradi N."/>
            <person name="Roux C."/>
            <person name="Martin F.M."/>
        </authorList>
    </citation>
    <scope>NUCLEOTIDE SEQUENCE [LARGE SCALE GENOMIC DNA]</scope>
    <source>
        <strain evidence="1 2">DAOM 194757</strain>
    </source>
</reference>
<dbReference type="EMBL" id="QKWP01000408">
    <property type="protein sequence ID" value="RIB20612.1"/>
    <property type="molecule type" value="Genomic_DNA"/>
</dbReference>
<protein>
    <submittedName>
        <fullName evidence="1">Uncharacterized protein</fullName>
    </submittedName>
</protein>
<dbReference type="Proteomes" id="UP000266673">
    <property type="component" value="Unassembled WGS sequence"/>
</dbReference>
<keyword evidence="2" id="KW-1185">Reference proteome</keyword>
<name>A0A397VF42_9GLOM</name>
<evidence type="ECO:0000313" key="2">
    <source>
        <dbReference type="Proteomes" id="UP000266673"/>
    </source>
</evidence>
<organism evidence="1 2">
    <name type="scientific">Gigaspora rosea</name>
    <dbReference type="NCBI Taxonomy" id="44941"/>
    <lineage>
        <taxon>Eukaryota</taxon>
        <taxon>Fungi</taxon>
        <taxon>Fungi incertae sedis</taxon>
        <taxon>Mucoromycota</taxon>
        <taxon>Glomeromycotina</taxon>
        <taxon>Glomeromycetes</taxon>
        <taxon>Diversisporales</taxon>
        <taxon>Gigasporaceae</taxon>
        <taxon>Gigaspora</taxon>
    </lineage>
</organism>
<evidence type="ECO:0000313" key="1">
    <source>
        <dbReference type="EMBL" id="RIB20612.1"/>
    </source>
</evidence>
<sequence length="88" mass="10684">MYTRDPETQATFKKDNFYYDHFDLDAFDYFDRISALNKYPLKIALIGISQKIYKKLKIVKNTIIQTFITNYVFGKEYNFNMKTTFLYF</sequence>
<proteinExistence type="predicted"/>
<comment type="caution">
    <text evidence="1">The sequence shown here is derived from an EMBL/GenBank/DDBJ whole genome shotgun (WGS) entry which is preliminary data.</text>
</comment>
<dbReference type="AlphaFoldDB" id="A0A397VF42"/>
<accession>A0A397VF42</accession>
<gene>
    <name evidence="1" type="ORF">C2G38_2178874</name>
</gene>